<dbReference type="InterPro" id="IPR002068">
    <property type="entry name" value="A-crystallin/Hsp20_dom"/>
</dbReference>
<keyword evidence="6" id="KW-1185">Reference proteome</keyword>
<evidence type="ECO:0000313" key="6">
    <source>
        <dbReference type="Proteomes" id="UP001302257"/>
    </source>
</evidence>
<evidence type="ECO:0000259" key="4">
    <source>
        <dbReference type="PROSITE" id="PS51203"/>
    </source>
</evidence>
<protein>
    <submittedName>
        <fullName evidence="5">Hsp20/alpha crystallin family protein</fullName>
    </submittedName>
</protein>
<dbReference type="SUPFAM" id="SSF49764">
    <property type="entry name" value="HSP20-like chaperones"/>
    <property type="match status" value="1"/>
</dbReference>
<dbReference type="PROSITE" id="PS01031">
    <property type="entry name" value="SHSP"/>
    <property type="match status" value="1"/>
</dbReference>
<dbReference type="InterPro" id="IPR008978">
    <property type="entry name" value="HSP20-like_chaperone"/>
</dbReference>
<proteinExistence type="inferred from homology"/>
<feature type="domain" description="CS" evidence="4">
    <location>
        <begin position="37"/>
        <end position="125"/>
    </location>
</feature>
<comment type="similarity">
    <text evidence="1 2">Belongs to the small heat shock protein (HSP20) family.</text>
</comment>
<evidence type="ECO:0000256" key="1">
    <source>
        <dbReference type="PROSITE-ProRule" id="PRU00285"/>
    </source>
</evidence>
<organism evidence="5 6">
    <name type="scientific">Rhodoferax mekongensis</name>
    <dbReference type="NCBI Taxonomy" id="3068341"/>
    <lineage>
        <taxon>Bacteria</taxon>
        <taxon>Pseudomonadati</taxon>
        <taxon>Pseudomonadota</taxon>
        <taxon>Betaproteobacteria</taxon>
        <taxon>Burkholderiales</taxon>
        <taxon>Comamonadaceae</taxon>
        <taxon>Rhodoferax</taxon>
    </lineage>
</organism>
<gene>
    <name evidence="5" type="ORF">RAN89_15745</name>
</gene>
<dbReference type="InterPro" id="IPR007052">
    <property type="entry name" value="CS_dom"/>
</dbReference>
<evidence type="ECO:0000313" key="5">
    <source>
        <dbReference type="EMBL" id="WNO04339.1"/>
    </source>
</evidence>
<dbReference type="EMBL" id="CP132507">
    <property type="protein sequence ID" value="WNO04339.1"/>
    <property type="molecule type" value="Genomic_DNA"/>
</dbReference>
<name>A0ABZ0B025_9BURK</name>
<sequence length="129" mass="14186">MFFATAPAAFPASLRRPAYGHSGRTVERFLNDALLSARQSGTAYTQDETSFTLSLDVPGITKEHLRITIDSAVVRIQSKDDAPRRYRAAYEFPQEVDSALSEAKLENGVLTLKLAKKVPVDSSVELSIQ</sequence>
<dbReference type="Gene3D" id="2.60.40.790">
    <property type="match status" value="1"/>
</dbReference>
<dbReference type="CDD" id="cd00298">
    <property type="entry name" value="ACD_sHsps_p23-like"/>
    <property type="match status" value="1"/>
</dbReference>
<evidence type="ECO:0000256" key="2">
    <source>
        <dbReference type="RuleBase" id="RU003616"/>
    </source>
</evidence>
<accession>A0ABZ0B025</accession>
<dbReference type="Pfam" id="PF00011">
    <property type="entry name" value="HSP20"/>
    <property type="match status" value="1"/>
</dbReference>
<dbReference type="Proteomes" id="UP001302257">
    <property type="component" value="Chromosome"/>
</dbReference>
<feature type="domain" description="SHSP" evidence="3">
    <location>
        <begin position="33"/>
        <end position="129"/>
    </location>
</feature>
<dbReference type="PROSITE" id="PS51203">
    <property type="entry name" value="CS"/>
    <property type="match status" value="1"/>
</dbReference>
<reference evidence="5 6" key="1">
    <citation type="submission" date="2023-08" db="EMBL/GenBank/DDBJ databases">
        <title>Rhodoferax potami sp. nov. and Rhodoferax mekongensis sp. nov., isolated from the Mekong River in Thailand.</title>
        <authorList>
            <person name="Kitikhun S."/>
            <person name="Charoenyingcharoen P."/>
            <person name="Siriarchawattana P."/>
            <person name="Likhitrattanapisal S."/>
            <person name="Nilsakha T."/>
            <person name="Chanpet A."/>
            <person name="Rattanawaree P."/>
            <person name="Ingsriswang S."/>
        </authorList>
    </citation>
    <scope>NUCLEOTIDE SEQUENCE [LARGE SCALE GENOMIC DNA]</scope>
    <source>
        <strain evidence="5 6">TBRC 17307</strain>
    </source>
</reference>
<evidence type="ECO:0000259" key="3">
    <source>
        <dbReference type="PROSITE" id="PS01031"/>
    </source>
</evidence>
<dbReference type="RefSeq" id="WP_313867186.1">
    <property type="nucleotide sequence ID" value="NZ_CP132507.1"/>
</dbReference>